<keyword evidence="1" id="KW-0732">Signal</keyword>
<dbReference type="PANTHER" id="PTHR34406">
    <property type="entry name" value="PROTEIN YCEI"/>
    <property type="match status" value="1"/>
</dbReference>
<dbReference type="AlphaFoldDB" id="A0A5B8J3M9"/>
<feature type="domain" description="Lipid/polyisoprenoid-binding YceI-like" evidence="2">
    <location>
        <begin position="28"/>
        <end position="196"/>
    </location>
</feature>
<protein>
    <submittedName>
        <fullName evidence="3">Polyisoprenoid-binding protein</fullName>
    </submittedName>
</protein>
<feature type="chain" id="PRO_5023124502" evidence="1">
    <location>
        <begin position="25"/>
        <end position="199"/>
    </location>
</feature>
<organism evidence="3 4">
    <name type="scientific">Qingshengfaniella alkalisoli</name>
    <dbReference type="NCBI Taxonomy" id="2599296"/>
    <lineage>
        <taxon>Bacteria</taxon>
        <taxon>Pseudomonadati</taxon>
        <taxon>Pseudomonadota</taxon>
        <taxon>Alphaproteobacteria</taxon>
        <taxon>Rhodobacterales</taxon>
        <taxon>Paracoccaceae</taxon>
        <taxon>Qingshengfaniella</taxon>
    </lineage>
</organism>
<reference evidence="3 4" key="1">
    <citation type="submission" date="2019-07" db="EMBL/GenBank/DDBJ databases">
        <title>Litoreibacter alkalisoli sp. nov., isolated from saline-alkaline soil.</title>
        <authorList>
            <person name="Wang S."/>
            <person name="Xu L."/>
            <person name="Xing Y.-T."/>
            <person name="Sun J.-Q."/>
        </authorList>
    </citation>
    <scope>NUCLEOTIDE SEQUENCE [LARGE SCALE GENOMIC DNA]</scope>
    <source>
        <strain evidence="3 4">LN3S51</strain>
    </source>
</reference>
<dbReference type="SMART" id="SM00867">
    <property type="entry name" value="YceI"/>
    <property type="match status" value="1"/>
</dbReference>
<proteinExistence type="predicted"/>
<dbReference type="Pfam" id="PF04264">
    <property type="entry name" value="YceI"/>
    <property type="match status" value="1"/>
</dbReference>
<dbReference type="Proteomes" id="UP000318483">
    <property type="component" value="Chromosome"/>
</dbReference>
<dbReference type="Gene3D" id="2.40.128.110">
    <property type="entry name" value="Lipid/polyisoprenoid-binding, YceI-like"/>
    <property type="match status" value="1"/>
</dbReference>
<dbReference type="KEGG" id="lit:FPZ52_04130"/>
<dbReference type="InterPro" id="IPR007372">
    <property type="entry name" value="Lipid/polyisoprenoid-bd_YceI"/>
</dbReference>
<sequence length="199" mass="21187">MMKLTSLTMMAAAATAMMATTAMAEAEKYTLDPSHSQIVFSYNHLGFSTTTGMFSGFEGEIMFDQEDPAASSVEVSFPVSSMITGWDERTGHFMSPDFFDAASEDAETALVNFASTGIEVTGDDTALITGDLTLNGVTKSVVLDTVLNQAGTHPMAGAEWAGFNATTTLLRSDYGLDLFAPNVSDEVEVMISIEAQKAE</sequence>
<dbReference type="SUPFAM" id="SSF101874">
    <property type="entry name" value="YceI-like"/>
    <property type="match status" value="1"/>
</dbReference>
<accession>A0A5B8J3M9</accession>
<dbReference type="InterPro" id="IPR036761">
    <property type="entry name" value="TTHA0802/YceI-like_sf"/>
</dbReference>
<dbReference type="EMBL" id="CP042261">
    <property type="protein sequence ID" value="QDY68900.1"/>
    <property type="molecule type" value="Genomic_DNA"/>
</dbReference>
<gene>
    <name evidence="3" type="ORF">FPZ52_04130</name>
</gene>
<evidence type="ECO:0000256" key="1">
    <source>
        <dbReference type="SAM" id="SignalP"/>
    </source>
</evidence>
<name>A0A5B8J3M9_9RHOB</name>
<evidence type="ECO:0000259" key="2">
    <source>
        <dbReference type="SMART" id="SM00867"/>
    </source>
</evidence>
<evidence type="ECO:0000313" key="4">
    <source>
        <dbReference type="Proteomes" id="UP000318483"/>
    </source>
</evidence>
<dbReference type="PANTHER" id="PTHR34406:SF1">
    <property type="entry name" value="PROTEIN YCEI"/>
    <property type="match status" value="1"/>
</dbReference>
<keyword evidence="4" id="KW-1185">Reference proteome</keyword>
<feature type="signal peptide" evidence="1">
    <location>
        <begin position="1"/>
        <end position="24"/>
    </location>
</feature>
<dbReference type="OrthoDB" id="9811006at2"/>
<evidence type="ECO:0000313" key="3">
    <source>
        <dbReference type="EMBL" id="QDY68900.1"/>
    </source>
</evidence>